<gene>
    <name evidence="2" type="ORF">SKTS_12770</name>
</gene>
<accession>A0A6F8VB63</accession>
<dbReference type="AlphaFoldDB" id="A0A6F8VB63"/>
<dbReference type="EMBL" id="AP022853">
    <property type="protein sequence ID" value="BCB26391.1"/>
    <property type="molecule type" value="Genomic_DNA"/>
</dbReference>
<evidence type="ECO:0000256" key="1">
    <source>
        <dbReference type="SAM" id="SignalP"/>
    </source>
</evidence>
<reference evidence="3" key="1">
    <citation type="submission" date="2020-03" db="EMBL/GenBank/DDBJ databases">
        <title>Complete genome sequence of sulfur-oxidizing bacterium skT11.</title>
        <authorList>
            <person name="Kanda M."/>
            <person name="Kojima H."/>
            <person name="Fukui M."/>
        </authorList>
    </citation>
    <scope>NUCLEOTIDE SEQUENCE [LARGE SCALE GENOMIC DNA]</scope>
    <source>
        <strain evidence="3">skT11</strain>
    </source>
</reference>
<evidence type="ECO:0000313" key="2">
    <source>
        <dbReference type="EMBL" id="BCB26391.1"/>
    </source>
</evidence>
<sequence>MRAIRFSLVFFCAIWTTGVFAASTIGFGLSQKYCLGKICLGDPAADHPELNAKAIFADIKQVSIPTCYSSTFSAPLYTFPDGSLGEFIIQNDPANLDAKAERYYRVQSIRIRFNPPLAQDVARKLEQDIVKRYRMKKTSYGTFILQDGKRRIYFTDNGSTTFSMHVTGIDGSEYAAQPGCTREAPRL</sequence>
<organism evidence="2 3">
    <name type="scientific">Sulfurimicrobium lacus</name>
    <dbReference type="NCBI Taxonomy" id="2715678"/>
    <lineage>
        <taxon>Bacteria</taxon>
        <taxon>Pseudomonadati</taxon>
        <taxon>Pseudomonadota</taxon>
        <taxon>Betaproteobacteria</taxon>
        <taxon>Nitrosomonadales</taxon>
        <taxon>Sulfuricellaceae</taxon>
        <taxon>Sulfurimicrobium</taxon>
    </lineage>
</organism>
<name>A0A6F8VB63_9PROT</name>
<dbReference type="Proteomes" id="UP000502260">
    <property type="component" value="Chromosome"/>
</dbReference>
<proteinExistence type="predicted"/>
<evidence type="ECO:0000313" key="3">
    <source>
        <dbReference type="Proteomes" id="UP000502260"/>
    </source>
</evidence>
<dbReference type="RefSeq" id="WP_173062038.1">
    <property type="nucleotide sequence ID" value="NZ_AP022853.1"/>
</dbReference>
<keyword evidence="3" id="KW-1185">Reference proteome</keyword>
<dbReference type="KEGG" id="slac:SKTS_12770"/>
<evidence type="ECO:0008006" key="4">
    <source>
        <dbReference type="Google" id="ProtNLM"/>
    </source>
</evidence>
<keyword evidence="1" id="KW-0732">Signal</keyword>
<protein>
    <recommendedName>
        <fullName evidence="4">Chalcone isomerase domain-containing protein</fullName>
    </recommendedName>
</protein>
<feature type="signal peptide" evidence="1">
    <location>
        <begin position="1"/>
        <end position="21"/>
    </location>
</feature>
<feature type="chain" id="PRO_5026173430" description="Chalcone isomerase domain-containing protein" evidence="1">
    <location>
        <begin position="22"/>
        <end position="187"/>
    </location>
</feature>